<organism evidence="2 3">
    <name type="scientific">Phytophthora oleae</name>
    <dbReference type="NCBI Taxonomy" id="2107226"/>
    <lineage>
        <taxon>Eukaryota</taxon>
        <taxon>Sar</taxon>
        <taxon>Stramenopiles</taxon>
        <taxon>Oomycota</taxon>
        <taxon>Peronosporomycetes</taxon>
        <taxon>Peronosporales</taxon>
        <taxon>Peronosporaceae</taxon>
        <taxon>Phytophthora</taxon>
    </lineage>
</organism>
<evidence type="ECO:0000313" key="3">
    <source>
        <dbReference type="Proteomes" id="UP001632037"/>
    </source>
</evidence>
<dbReference type="Proteomes" id="UP001632037">
    <property type="component" value="Unassembled WGS sequence"/>
</dbReference>
<feature type="compositionally biased region" description="Polar residues" evidence="1">
    <location>
        <begin position="135"/>
        <end position="145"/>
    </location>
</feature>
<comment type="caution">
    <text evidence="2">The sequence shown here is derived from an EMBL/GenBank/DDBJ whole genome shotgun (WGS) entry which is preliminary data.</text>
</comment>
<gene>
    <name evidence="2" type="ORF">V7S43_008640</name>
</gene>
<dbReference type="EMBL" id="JBIMZQ010000017">
    <property type="protein sequence ID" value="KAL3666388.1"/>
    <property type="molecule type" value="Genomic_DNA"/>
</dbReference>
<keyword evidence="3" id="KW-1185">Reference proteome</keyword>
<protein>
    <submittedName>
        <fullName evidence="2">Uncharacterized protein</fullName>
    </submittedName>
</protein>
<evidence type="ECO:0000313" key="2">
    <source>
        <dbReference type="EMBL" id="KAL3666388.1"/>
    </source>
</evidence>
<accession>A0ABD3FI14</accession>
<feature type="region of interest" description="Disordered" evidence="1">
    <location>
        <begin position="126"/>
        <end position="152"/>
    </location>
</feature>
<evidence type="ECO:0000256" key="1">
    <source>
        <dbReference type="SAM" id="MobiDB-lite"/>
    </source>
</evidence>
<name>A0ABD3FI14_9STRA</name>
<sequence>MSDLQGKMETELLGVRGSKAEAAVSAAEGAVQASCDVQQTSHGQRAPGGDRLVHERHNRSMRHRFYGFNELHLTTLRHVWETNAFAVASGRGTPYAFNARHLRGNHVECRTFSVCSKLISADGTWANTRRRESKLSQSGQPNGRTNAEDGLGGAEIKAPALQAAGRRQCSTDARPAGFAHREVVGTSVKAWDCGAEALACPFSIIPSPAPGAWKRGQMAVADEEDDSGTREDECSWWMSVSTICRRESVPA</sequence>
<dbReference type="AlphaFoldDB" id="A0ABD3FI14"/>
<proteinExistence type="predicted"/>
<reference evidence="2 3" key="1">
    <citation type="submission" date="2024-09" db="EMBL/GenBank/DDBJ databases">
        <title>Genome sequencing and assembly of Phytophthora oleae, isolate VK10A, causative agent of rot of olive drupes.</title>
        <authorList>
            <person name="Conti Taguali S."/>
            <person name="Riolo M."/>
            <person name="La Spada F."/>
            <person name="Cacciola S.O."/>
            <person name="Dionisio G."/>
        </authorList>
    </citation>
    <scope>NUCLEOTIDE SEQUENCE [LARGE SCALE GENOMIC DNA]</scope>
    <source>
        <strain evidence="2 3">VK10A</strain>
    </source>
</reference>